<comment type="caution">
    <text evidence="1">The sequence shown here is derived from an EMBL/GenBank/DDBJ whole genome shotgun (WGS) entry which is preliminary data.</text>
</comment>
<reference evidence="1 2" key="1">
    <citation type="submission" date="2020-02" db="EMBL/GenBank/DDBJ databases">
        <title>A chromosome-scale genome assembly of the black bullhead catfish (Ameiurus melas).</title>
        <authorList>
            <person name="Wen M."/>
            <person name="Zham M."/>
            <person name="Cabau C."/>
            <person name="Klopp C."/>
            <person name="Donnadieu C."/>
            <person name="Roques C."/>
            <person name="Bouchez O."/>
            <person name="Lampietro C."/>
            <person name="Jouanno E."/>
            <person name="Herpin A."/>
            <person name="Louis A."/>
            <person name="Berthelot C."/>
            <person name="Parey E."/>
            <person name="Roest-Crollius H."/>
            <person name="Braasch I."/>
            <person name="Postlethwait J."/>
            <person name="Robinson-Rechavi M."/>
            <person name="Echchiki A."/>
            <person name="Begum T."/>
            <person name="Montfort J."/>
            <person name="Schartl M."/>
            <person name="Bobe J."/>
            <person name="Guiguen Y."/>
        </authorList>
    </citation>
    <scope>NUCLEOTIDE SEQUENCE [LARGE SCALE GENOMIC DNA]</scope>
    <source>
        <strain evidence="1">M_S1</strain>
        <tissue evidence="1">Blood</tissue>
    </source>
</reference>
<proteinExistence type="predicted"/>
<feature type="non-terminal residue" evidence="1">
    <location>
        <position position="1"/>
    </location>
</feature>
<dbReference type="Proteomes" id="UP000593565">
    <property type="component" value="Unassembled WGS sequence"/>
</dbReference>
<gene>
    <name evidence="1" type="ORF">AMELA_G00070990</name>
</gene>
<protein>
    <submittedName>
        <fullName evidence="1">Uncharacterized protein</fullName>
    </submittedName>
</protein>
<evidence type="ECO:0000313" key="2">
    <source>
        <dbReference type="Proteomes" id="UP000593565"/>
    </source>
</evidence>
<organism evidence="1 2">
    <name type="scientific">Ameiurus melas</name>
    <name type="common">Black bullhead</name>
    <name type="synonym">Silurus melas</name>
    <dbReference type="NCBI Taxonomy" id="219545"/>
    <lineage>
        <taxon>Eukaryota</taxon>
        <taxon>Metazoa</taxon>
        <taxon>Chordata</taxon>
        <taxon>Craniata</taxon>
        <taxon>Vertebrata</taxon>
        <taxon>Euteleostomi</taxon>
        <taxon>Actinopterygii</taxon>
        <taxon>Neopterygii</taxon>
        <taxon>Teleostei</taxon>
        <taxon>Ostariophysi</taxon>
        <taxon>Siluriformes</taxon>
        <taxon>Ictaluridae</taxon>
        <taxon>Ameiurus</taxon>
    </lineage>
</organism>
<name>A0A7J6AXT5_AMEME</name>
<keyword evidence="2" id="KW-1185">Reference proteome</keyword>
<dbReference type="AlphaFoldDB" id="A0A7J6AXT5"/>
<dbReference type="EMBL" id="JAAGNN010000006">
    <property type="protein sequence ID" value="KAF4087466.1"/>
    <property type="molecule type" value="Genomic_DNA"/>
</dbReference>
<accession>A0A7J6AXT5</accession>
<sequence length="96" mass="11469">MDGRTMHHPMLQKNTLSGHHHLLTTILWSTCGASLKGRSMRVCGSVPRNRSSRRQYWHPQLKYRQNLYMDLQVQWMRELLKSSQRRVRLLICNLHC</sequence>
<evidence type="ECO:0000313" key="1">
    <source>
        <dbReference type="EMBL" id="KAF4087466.1"/>
    </source>
</evidence>